<name>A0ABW3NTL1_9FLAO</name>
<sequence>MKKSMLYLNTSVIFLGTLFSSCSKTDEIDQFSEDPSAKDLSVETLNLKYSGKNDEKLRVFKGPQVQLGEGKIRSWISLDSEDFPVEIGLVMTSEVFNNLEILPESHTPVVLPLHHKAKELTPFEHVGVNWQSAGHLPVFLVKHFDIHFYMITNEERLAIPEYSASTDAAFNLFPPEGYMPGDYGAPPGEDAVYPQMGKHWLPLDLPSYLPFTEIMVLGTYNGEFIFIEPMITLEVLQSNPDFSGAYSQPMYFQETSNYPTTYNIYEDADTGDVYVSLSEFVARQAGE</sequence>
<proteinExistence type="predicted"/>
<dbReference type="EMBL" id="JBHTLI010000001">
    <property type="protein sequence ID" value="MFD1095832.1"/>
    <property type="molecule type" value="Genomic_DNA"/>
</dbReference>
<dbReference type="PROSITE" id="PS51257">
    <property type="entry name" value="PROKAR_LIPOPROTEIN"/>
    <property type="match status" value="1"/>
</dbReference>
<keyword evidence="2" id="KW-1185">Reference proteome</keyword>
<dbReference type="RefSeq" id="WP_380744896.1">
    <property type="nucleotide sequence ID" value="NZ_JBHTLI010000001.1"/>
</dbReference>
<evidence type="ECO:0008006" key="3">
    <source>
        <dbReference type="Google" id="ProtNLM"/>
    </source>
</evidence>
<accession>A0ABW3NTL1</accession>
<comment type="caution">
    <text evidence="1">The sequence shown here is derived from an EMBL/GenBank/DDBJ whole genome shotgun (WGS) entry which is preliminary data.</text>
</comment>
<protein>
    <recommendedName>
        <fullName evidence="3">DUF5602 domain-containing protein</fullName>
    </recommendedName>
</protein>
<evidence type="ECO:0000313" key="1">
    <source>
        <dbReference type="EMBL" id="MFD1095832.1"/>
    </source>
</evidence>
<evidence type="ECO:0000313" key="2">
    <source>
        <dbReference type="Proteomes" id="UP001597131"/>
    </source>
</evidence>
<gene>
    <name evidence="1" type="ORF">ACFQ3Q_08735</name>
</gene>
<reference evidence="2" key="1">
    <citation type="journal article" date="2019" name="Int. J. Syst. Evol. Microbiol.">
        <title>The Global Catalogue of Microorganisms (GCM) 10K type strain sequencing project: providing services to taxonomists for standard genome sequencing and annotation.</title>
        <authorList>
            <consortium name="The Broad Institute Genomics Platform"/>
            <consortium name="The Broad Institute Genome Sequencing Center for Infectious Disease"/>
            <person name="Wu L."/>
            <person name="Ma J."/>
        </authorList>
    </citation>
    <scope>NUCLEOTIDE SEQUENCE [LARGE SCALE GENOMIC DNA]</scope>
    <source>
        <strain evidence="2">CCUG 64793</strain>
    </source>
</reference>
<dbReference type="Proteomes" id="UP001597131">
    <property type="component" value="Unassembled WGS sequence"/>
</dbReference>
<dbReference type="CDD" id="cd11669">
    <property type="entry name" value="TTHB210-like"/>
    <property type="match status" value="1"/>
</dbReference>
<organism evidence="1 2">
    <name type="scientific">Salegentibacter chungangensis</name>
    <dbReference type="NCBI Taxonomy" id="1335724"/>
    <lineage>
        <taxon>Bacteria</taxon>
        <taxon>Pseudomonadati</taxon>
        <taxon>Bacteroidota</taxon>
        <taxon>Flavobacteriia</taxon>
        <taxon>Flavobacteriales</taxon>
        <taxon>Flavobacteriaceae</taxon>
        <taxon>Salegentibacter</taxon>
    </lineage>
</organism>
<dbReference type="InterPro" id="IPR033786">
    <property type="entry name" value="TTHB210-like"/>
</dbReference>